<evidence type="ECO:0000313" key="1">
    <source>
        <dbReference type="EMBL" id="KAL0810542.1"/>
    </source>
</evidence>
<name>A0ABD0S9J8_LOXSC</name>
<organism evidence="1 2">
    <name type="scientific">Loxostege sticticalis</name>
    <name type="common">Beet webworm moth</name>
    <dbReference type="NCBI Taxonomy" id="481309"/>
    <lineage>
        <taxon>Eukaryota</taxon>
        <taxon>Metazoa</taxon>
        <taxon>Ecdysozoa</taxon>
        <taxon>Arthropoda</taxon>
        <taxon>Hexapoda</taxon>
        <taxon>Insecta</taxon>
        <taxon>Pterygota</taxon>
        <taxon>Neoptera</taxon>
        <taxon>Endopterygota</taxon>
        <taxon>Lepidoptera</taxon>
        <taxon>Glossata</taxon>
        <taxon>Ditrysia</taxon>
        <taxon>Pyraloidea</taxon>
        <taxon>Crambidae</taxon>
        <taxon>Pyraustinae</taxon>
        <taxon>Loxostege</taxon>
    </lineage>
</organism>
<dbReference type="Proteomes" id="UP001549921">
    <property type="component" value="Unassembled WGS sequence"/>
</dbReference>
<dbReference type="PANTHER" id="PTHR22954">
    <property type="entry name" value="RETROVIRAL PROTEASE-RELATED"/>
    <property type="match status" value="1"/>
</dbReference>
<sequence length="233" mass="27308">MQRTIDLMYFRYSVPSIKCAVDVAYHRFGVPSIHKPTRSNDEEEFRVRVKELNSIKKQFSSVQLKIEKFLNSAIREKFDDSYYKIQVVSDRIKSIQREQSIAHDYHSAQATTPTGHTRIQLPALSLPMFQGQLTEWNAFYDLFNSLVHNNENLSDVERFRYLLLSLRGEPYNLIKSIPITEANYINALQVLLNRHENKHIIATKHLDKIIDVQPMNENNPQNSLRNILNVYDE</sequence>
<proteinExistence type="predicted"/>
<dbReference type="InterPro" id="IPR005312">
    <property type="entry name" value="DUF1759"/>
</dbReference>
<protein>
    <submittedName>
        <fullName evidence="1">Uncharacterized protein</fullName>
    </submittedName>
</protein>
<reference evidence="1 2" key="1">
    <citation type="submission" date="2024-06" db="EMBL/GenBank/DDBJ databases">
        <title>A chromosome-level genome assembly of beet webworm, Loxostege sticticalis.</title>
        <authorList>
            <person name="Zhang Y."/>
        </authorList>
    </citation>
    <scope>NUCLEOTIDE SEQUENCE [LARGE SCALE GENOMIC DNA]</scope>
    <source>
        <strain evidence="1">AQ028</strain>
        <tissue evidence="1">Male pupae</tissue>
    </source>
</reference>
<comment type="caution">
    <text evidence="1">The sequence shown here is derived from an EMBL/GenBank/DDBJ whole genome shotgun (WGS) entry which is preliminary data.</text>
</comment>
<dbReference type="PANTHER" id="PTHR22954:SF3">
    <property type="entry name" value="PROTEIN CBG08539"/>
    <property type="match status" value="1"/>
</dbReference>
<gene>
    <name evidence="1" type="ORF">ABMA28_010662</name>
</gene>
<dbReference type="Pfam" id="PF03564">
    <property type="entry name" value="DUF1759"/>
    <property type="match status" value="1"/>
</dbReference>
<evidence type="ECO:0000313" key="2">
    <source>
        <dbReference type="Proteomes" id="UP001549921"/>
    </source>
</evidence>
<dbReference type="EMBL" id="JBEDNZ010000026">
    <property type="protein sequence ID" value="KAL0810542.1"/>
    <property type="molecule type" value="Genomic_DNA"/>
</dbReference>
<accession>A0ABD0S9J8</accession>
<dbReference type="AlphaFoldDB" id="A0ABD0S9J8"/>